<keyword evidence="8" id="KW-0067">ATP-binding</keyword>
<dbReference type="Gene3D" id="1.10.510.10">
    <property type="entry name" value="Transferase(Phosphotransferase) domain 1"/>
    <property type="match status" value="1"/>
</dbReference>
<dbReference type="EMBL" id="GL984104">
    <property type="protein sequence ID" value="EGR29813.1"/>
    <property type="molecule type" value="Genomic_DNA"/>
</dbReference>
<keyword evidence="6" id="KW-0547">Nucleotide-binding</keyword>
<dbReference type="SMART" id="SM00220">
    <property type="entry name" value="S_TKc"/>
    <property type="match status" value="1"/>
</dbReference>
<dbReference type="GO" id="GO:0004708">
    <property type="term" value="F:MAP kinase kinase activity"/>
    <property type="evidence" value="ECO:0007669"/>
    <property type="project" value="UniProtKB-EC"/>
</dbReference>
<feature type="domain" description="Protein kinase" evidence="11">
    <location>
        <begin position="1"/>
        <end position="202"/>
    </location>
</feature>
<dbReference type="STRING" id="857967.G0QY74"/>
<comment type="subcellular location">
    <subcellularLocation>
        <location evidence="1">Cytoplasm</location>
    </subcellularLocation>
</comment>
<evidence type="ECO:0000256" key="10">
    <source>
        <dbReference type="ARBA" id="ARBA00048679"/>
    </source>
</evidence>
<keyword evidence="13" id="KW-1185">Reference proteome</keyword>
<dbReference type="InterPro" id="IPR048288">
    <property type="entry name" value="PDCD10_N"/>
</dbReference>
<evidence type="ECO:0000259" key="11">
    <source>
        <dbReference type="PROSITE" id="PS50011"/>
    </source>
</evidence>
<dbReference type="InParanoid" id="G0QY74"/>
<comment type="similarity">
    <text evidence="2">Belongs to the protein kinase superfamily. STE Ser/Thr protein kinase family. STE20 subfamily.</text>
</comment>
<dbReference type="Proteomes" id="UP000008983">
    <property type="component" value="Unassembled WGS sequence"/>
</dbReference>
<dbReference type="AlphaFoldDB" id="G0QY74"/>
<evidence type="ECO:0000256" key="9">
    <source>
        <dbReference type="ARBA" id="ARBA00047899"/>
    </source>
</evidence>
<dbReference type="Pfam" id="PF00069">
    <property type="entry name" value="Pkinase"/>
    <property type="match status" value="1"/>
</dbReference>
<dbReference type="OMA" id="LHIEMEY"/>
<evidence type="ECO:0000256" key="3">
    <source>
        <dbReference type="ARBA" id="ARBA00022490"/>
    </source>
</evidence>
<evidence type="ECO:0000256" key="4">
    <source>
        <dbReference type="ARBA" id="ARBA00022527"/>
    </source>
</evidence>
<dbReference type="GO" id="GO:0106310">
    <property type="term" value="F:protein serine kinase activity"/>
    <property type="evidence" value="ECO:0007669"/>
    <property type="project" value="RHEA"/>
</dbReference>
<dbReference type="InterPro" id="IPR050629">
    <property type="entry name" value="STE20/SPS1-PAK"/>
</dbReference>
<dbReference type="RefSeq" id="XP_004031049.1">
    <property type="nucleotide sequence ID" value="XM_004031001.1"/>
</dbReference>
<accession>G0QY74</accession>
<evidence type="ECO:0000256" key="5">
    <source>
        <dbReference type="ARBA" id="ARBA00022679"/>
    </source>
</evidence>
<reference evidence="12 13" key="1">
    <citation type="submission" date="2011-07" db="EMBL/GenBank/DDBJ databases">
        <authorList>
            <person name="Coyne R."/>
            <person name="Brami D."/>
            <person name="Johnson J."/>
            <person name="Hostetler J."/>
            <person name="Hannick L."/>
            <person name="Clark T."/>
            <person name="Cassidy-Hanley D."/>
            <person name="Inman J."/>
        </authorList>
    </citation>
    <scope>NUCLEOTIDE SEQUENCE [LARGE SCALE GENOMIC DNA]</scope>
    <source>
        <strain evidence="12 13">G5</strain>
    </source>
</reference>
<dbReference type="SUPFAM" id="SSF56112">
    <property type="entry name" value="Protein kinase-like (PK-like)"/>
    <property type="match status" value="1"/>
</dbReference>
<evidence type="ECO:0000256" key="7">
    <source>
        <dbReference type="ARBA" id="ARBA00022777"/>
    </source>
</evidence>
<keyword evidence="5 12" id="KW-0808">Transferase</keyword>
<dbReference type="OrthoDB" id="312324at2759"/>
<organism evidence="12 13">
    <name type="scientific">Ichthyophthirius multifiliis</name>
    <name type="common">White spot disease agent</name>
    <name type="synonym">Ich</name>
    <dbReference type="NCBI Taxonomy" id="5932"/>
    <lineage>
        <taxon>Eukaryota</taxon>
        <taxon>Sar</taxon>
        <taxon>Alveolata</taxon>
        <taxon>Ciliophora</taxon>
        <taxon>Intramacronucleata</taxon>
        <taxon>Oligohymenophorea</taxon>
        <taxon>Hymenostomatida</taxon>
        <taxon>Ophryoglenina</taxon>
        <taxon>Ichthyophthirius</taxon>
    </lineage>
</organism>
<dbReference type="EC" id="2.7.12.2" evidence="12"/>
<name>G0QY74_ICHMU</name>
<gene>
    <name evidence="12" type="ORF">IMG5_147970</name>
</gene>
<dbReference type="GO" id="GO:0004674">
    <property type="term" value="F:protein serine/threonine kinase activity"/>
    <property type="evidence" value="ECO:0007669"/>
    <property type="project" value="UniProtKB-KW"/>
</dbReference>
<evidence type="ECO:0000256" key="6">
    <source>
        <dbReference type="ARBA" id="ARBA00022741"/>
    </source>
</evidence>
<dbReference type="GO" id="GO:0005524">
    <property type="term" value="F:ATP binding"/>
    <property type="evidence" value="ECO:0007669"/>
    <property type="project" value="UniProtKB-KW"/>
</dbReference>
<dbReference type="PROSITE" id="PS50011">
    <property type="entry name" value="PROTEIN_KINASE_DOM"/>
    <property type="match status" value="1"/>
</dbReference>
<proteinExistence type="inferred from homology"/>
<evidence type="ECO:0000256" key="1">
    <source>
        <dbReference type="ARBA" id="ARBA00004496"/>
    </source>
</evidence>
<evidence type="ECO:0000313" key="13">
    <source>
        <dbReference type="Proteomes" id="UP000008983"/>
    </source>
</evidence>
<dbReference type="GO" id="GO:0005737">
    <property type="term" value="C:cytoplasm"/>
    <property type="evidence" value="ECO:0007669"/>
    <property type="project" value="UniProtKB-SubCell"/>
</dbReference>
<comment type="catalytic activity">
    <reaction evidence="10">
        <text>L-seryl-[protein] + ATP = O-phospho-L-seryl-[protein] + ADP + H(+)</text>
        <dbReference type="Rhea" id="RHEA:17989"/>
        <dbReference type="Rhea" id="RHEA-COMP:9863"/>
        <dbReference type="Rhea" id="RHEA-COMP:11604"/>
        <dbReference type="ChEBI" id="CHEBI:15378"/>
        <dbReference type="ChEBI" id="CHEBI:29999"/>
        <dbReference type="ChEBI" id="CHEBI:30616"/>
        <dbReference type="ChEBI" id="CHEBI:83421"/>
        <dbReference type="ChEBI" id="CHEBI:456216"/>
        <dbReference type="EC" id="2.7.11.1"/>
    </reaction>
</comment>
<protein>
    <submittedName>
        <fullName evidence="12">Serine threonine kinase ste20, putative</fullName>
        <ecNumber evidence="12">2.7.12.2</ecNumber>
    </submittedName>
</protein>
<keyword evidence="3" id="KW-0963">Cytoplasm</keyword>
<dbReference type="GeneID" id="14905936"/>
<dbReference type="InterPro" id="IPR011009">
    <property type="entry name" value="Kinase-like_dom_sf"/>
</dbReference>
<sequence>MSKFQDEYTIKIYESFIYDNKLYIVMEYFNEGSVQDLIRKNGPLSEEYICIILKQVLIALKYLHDNNKLHRDLKASNIMLNRDGSIKLTDFSLSQKFTDILSKNKQHLTSLPFWLSPETIKYSKYDAKSDIWSVAITALEMAYGKPPYSDLPLGSAIFSITNEELQIDEAFSSQFKEFIKLCLNKVSSERASCGSLLLTDFIQRAKKTQFLTEIFDQINQEQECLYQSMKKAIKSIEKLSPGLTKEIISGIINEYKKTGASDFQIFFDC</sequence>
<dbReference type="eggNOG" id="KOG0201">
    <property type="taxonomic scope" value="Eukaryota"/>
</dbReference>
<evidence type="ECO:0000256" key="8">
    <source>
        <dbReference type="ARBA" id="ARBA00022840"/>
    </source>
</evidence>
<dbReference type="PANTHER" id="PTHR48012:SF10">
    <property type="entry name" value="FI20177P1"/>
    <property type="match status" value="1"/>
</dbReference>
<evidence type="ECO:0000256" key="2">
    <source>
        <dbReference type="ARBA" id="ARBA00008874"/>
    </source>
</evidence>
<keyword evidence="4" id="KW-0723">Serine/threonine-protein kinase</keyword>
<dbReference type="InterPro" id="IPR000719">
    <property type="entry name" value="Prot_kinase_dom"/>
</dbReference>
<evidence type="ECO:0000313" key="12">
    <source>
        <dbReference type="EMBL" id="EGR29813.1"/>
    </source>
</evidence>
<dbReference type="Pfam" id="PF20929">
    <property type="entry name" value="PDCD10_N"/>
    <property type="match status" value="1"/>
</dbReference>
<comment type="catalytic activity">
    <reaction evidence="9">
        <text>L-threonyl-[protein] + ATP = O-phospho-L-threonyl-[protein] + ADP + H(+)</text>
        <dbReference type="Rhea" id="RHEA:46608"/>
        <dbReference type="Rhea" id="RHEA-COMP:11060"/>
        <dbReference type="Rhea" id="RHEA-COMP:11605"/>
        <dbReference type="ChEBI" id="CHEBI:15378"/>
        <dbReference type="ChEBI" id="CHEBI:30013"/>
        <dbReference type="ChEBI" id="CHEBI:30616"/>
        <dbReference type="ChEBI" id="CHEBI:61977"/>
        <dbReference type="ChEBI" id="CHEBI:456216"/>
        <dbReference type="EC" id="2.7.11.1"/>
    </reaction>
</comment>
<dbReference type="PANTHER" id="PTHR48012">
    <property type="entry name" value="STERILE20-LIKE KINASE, ISOFORM B-RELATED"/>
    <property type="match status" value="1"/>
</dbReference>
<keyword evidence="7 12" id="KW-0418">Kinase</keyword>